<dbReference type="EMBL" id="BAAAPM010000003">
    <property type="protein sequence ID" value="GAA1713785.1"/>
    <property type="molecule type" value="Genomic_DNA"/>
</dbReference>
<feature type="compositionally biased region" description="Acidic residues" evidence="1">
    <location>
        <begin position="63"/>
        <end position="108"/>
    </location>
</feature>
<evidence type="ECO:0000256" key="1">
    <source>
        <dbReference type="SAM" id="MobiDB-lite"/>
    </source>
</evidence>
<feature type="region of interest" description="Disordered" evidence="1">
    <location>
        <begin position="1"/>
        <end position="28"/>
    </location>
</feature>
<gene>
    <name evidence="2" type="ORF">GCM10009809_07500</name>
</gene>
<evidence type="ECO:0000313" key="3">
    <source>
        <dbReference type="Proteomes" id="UP001501138"/>
    </source>
</evidence>
<feature type="compositionally biased region" description="Basic and acidic residues" evidence="1">
    <location>
        <begin position="109"/>
        <end position="118"/>
    </location>
</feature>
<keyword evidence="3" id="KW-1185">Reference proteome</keyword>
<protein>
    <submittedName>
        <fullName evidence="2">Uncharacterized protein</fullName>
    </submittedName>
</protein>
<comment type="caution">
    <text evidence="2">The sequence shown here is derived from an EMBL/GenBank/DDBJ whole genome shotgun (WGS) entry which is preliminary data.</text>
</comment>
<evidence type="ECO:0000313" key="2">
    <source>
        <dbReference type="EMBL" id="GAA1713785.1"/>
    </source>
</evidence>
<accession>A0ABN2IXJ5</accession>
<organism evidence="2 3">
    <name type="scientific">Isoptericola hypogeus</name>
    <dbReference type="NCBI Taxonomy" id="300179"/>
    <lineage>
        <taxon>Bacteria</taxon>
        <taxon>Bacillati</taxon>
        <taxon>Actinomycetota</taxon>
        <taxon>Actinomycetes</taxon>
        <taxon>Micrococcales</taxon>
        <taxon>Promicromonosporaceae</taxon>
        <taxon>Isoptericola</taxon>
    </lineage>
</organism>
<dbReference type="InterPro" id="IPR006311">
    <property type="entry name" value="TAT_signal"/>
</dbReference>
<name>A0ABN2IXJ5_9MICO</name>
<dbReference type="PROSITE" id="PS51318">
    <property type="entry name" value="TAT"/>
    <property type="match status" value="1"/>
</dbReference>
<dbReference type="RefSeq" id="WP_344245823.1">
    <property type="nucleotide sequence ID" value="NZ_BAAAPM010000003.1"/>
</dbReference>
<proteinExistence type="predicted"/>
<dbReference type="Proteomes" id="UP001501138">
    <property type="component" value="Unassembled WGS sequence"/>
</dbReference>
<feature type="region of interest" description="Disordered" evidence="1">
    <location>
        <begin position="47"/>
        <end position="118"/>
    </location>
</feature>
<reference evidence="2 3" key="1">
    <citation type="journal article" date="2019" name="Int. J. Syst. Evol. Microbiol.">
        <title>The Global Catalogue of Microorganisms (GCM) 10K type strain sequencing project: providing services to taxonomists for standard genome sequencing and annotation.</title>
        <authorList>
            <consortium name="The Broad Institute Genomics Platform"/>
            <consortium name="The Broad Institute Genome Sequencing Center for Infectious Disease"/>
            <person name="Wu L."/>
            <person name="Ma J."/>
        </authorList>
    </citation>
    <scope>NUCLEOTIDE SEQUENCE [LARGE SCALE GENOMIC DNA]</scope>
    <source>
        <strain evidence="2 3">JCM 15589</strain>
    </source>
</reference>
<sequence length="118" mass="12906">MTAPDDEPAAHGSTPEGPSTADPGPARRGVLEGLGVAVVAGIGGFAWFSAAGPPSEAERERLEDEQDQQQDQQEDELDEEQDQQDDELDEEQDQQDDEQDEREDEQDEDRSGPDRGRG</sequence>